<dbReference type="PANTHER" id="PTHR12231:SF253">
    <property type="entry name" value="DPR-INTERACTING PROTEIN ETA, ISOFORM B-RELATED"/>
    <property type="match status" value="1"/>
</dbReference>
<keyword evidence="2" id="KW-1003">Cell membrane</keyword>
<evidence type="ECO:0000256" key="5">
    <source>
        <dbReference type="ARBA" id="ARBA00023136"/>
    </source>
</evidence>
<dbReference type="SMART" id="SM00408">
    <property type="entry name" value="IGc2"/>
    <property type="match status" value="1"/>
</dbReference>
<feature type="domain" description="Ig-like" evidence="9">
    <location>
        <begin position="23"/>
        <end position="114"/>
    </location>
</feature>
<dbReference type="InterPro" id="IPR003598">
    <property type="entry name" value="Ig_sub2"/>
</dbReference>
<comment type="subcellular location">
    <subcellularLocation>
        <location evidence="1">Cell membrane</location>
    </subcellularLocation>
</comment>
<evidence type="ECO:0000256" key="6">
    <source>
        <dbReference type="ARBA" id="ARBA00023157"/>
    </source>
</evidence>
<dbReference type="PROSITE" id="PS50835">
    <property type="entry name" value="IG_LIKE"/>
    <property type="match status" value="1"/>
</dbReference>
<keyword evidence="3" id="KW-0732">Signal</keyword>
<dbReference type="SUPFAM" id="SSF48726">
    <property type="entry name" value="Immunoglobulin"/>
    <property type="match status" value="1"/>
</dbReference>
<dbReference type="FunFam" id="2.60.40.10:FF:000328">
    <property type="entry name" value="CLUMA_CG000981, isoform A"/>
    <property type="match status" value="1"/>
</dbReference>
<dbReference type="InterPro" id="IPR051170">
    <property type="entry name" value="Neural/epithelial_adhesion"/>
</dbReference>
<dbReference type="AlphaFoldDB" id="A0A5N5TDX0"/>
<dbReference type="Pfam" id="PF13927">
    <property type="entry name" value="Ig_3"/>
    <property type="match status" value="1"/>
</dbReference>
<evidence type="ECO:0000256" key="8">
    <source>
        <dbReference type="ARBA" id="ARBA00023319"/>
    </source>
</evidence>
<dbReference type="PANTHER" id="PTHR12231">
    <property type="entry name" value="CTX-RELATED TYPE I TRANSMEMBRANE PROTEIN"/>
    <property type="match status" value="1"/>
</dbReference>
<evidence type="ECO:0000313" key="10">
    <source>
        <dbReference type="EMBL" id="KAB7504741.1"/>
    </source>
</evidence>
<dbReference type="GO" id="GO:0043005">
    <property type="term" value="C:neuron projection"/>
    <property type="evidence" value="ECO:0007669"/>
    <property type="project" value="TreeGrafter"/>
</dbReference>
<dbReference type="InterPro" id="IPR003599">
    <property type="entry name" value="Ig_sub"/>
</dbReference>
<evidence type="ECO:0000259" key="9">
    <source>
        <dbReference type="PROSITE" id="PS50835"/>
    </source>
</evidence>
<evidence type="ECO:0000256" key="1">
    <source>
        <dbReference type="ARBA" id="ARBA00004236"/>
    </source>
</evidence>
<reference evidence="10 11" key="1">
    <citation type="journal article" date="2019" name="PLoS Biol.">
        <title>Sex chromosomes control vertical transmission of feminizing Wolbachia symbionts in an isopod.</title>
        <authorList>
            <person name="Becking T."/>
            <person name="Chebbi M.A."/>
            <person name="Giraud I."/>
            <person name="Moumen B."/>
            <person name="Laverre T."/>
            <person name="Caubet Y."/>
            <person name="Peccoud J."/>
            <person name="Gilbert C."/>
            <person name="Cordaux R."/>
        </authorList>
    </citation>
    <scope>NUCLEOTIDE SEQUENCE [LARGE SCALE GENOMIC DNA]</scope>
    <source>
        <strain evidence="10">ANa2</strain>
        <tissue evidence="10">Whole body excluding digestive tract and cuticle</tissue>
    </source>
</reference>
<evidence type="ECO:0000256" key="7">
    <source>
        <dbReference type="ARBA" id="ARBA00023180"/>
    </source>
</evidence>
<dbReference type="Gene3D" id="2.60.40.10">
    <property type="entry name" value="Immunoglobulins"/>
    <property type="match status" value="1"/>
</dbReference>
<dbReference type="OrthoDB" id="10012075at2759"/>
<evidence type="ECO:0000256" key="2">
    <source>
        <dbReference type="ARBA" id="ARBA00022475"/>
    </source>
</evidence>
<keyword evidence="6" id="KW-1015">Disulfide bond</keyword>
<evidence type="ECO:0000256" key="4">
    <source>
        <dbReference type="ARBA" id="ARBA00022737"/>
    </source>
</evidence>
<dbReference type="InterPro" id="IPR036179">
    <property type="entry name" value="Ig-like_dom_sf"/>
</dbReference>
<keyword evidence="8" id="KW-0393">Immunoglobulin domain</keyword>
<organism evidence="10 11">
    <name type="scientific">Armadillidium nasatum</name>
    <dbReference type="NCBI Taxonomy" id="96803"/>
    <lineage>
        <taxon>Eukaryota</taxon>
        <taxon>Metazoa</taxon>
        <taxon>Ecdysozoa</taxon>
        <taxon>Arthropoda</taxon>
        <taxon>Crustacea</taxon>
        <taxon>Multicrustacea</taxon>
        <taxon>Malacostraca</taxon>
        <taxon>Eumalacostraca</taxon>
        <taxon>Peracarida</taxon>
        <taxon>Isopoda</taxon>
        <taxon>Oniscidea</taxon>
        <taxon>Crinocheta</taxon>
        <taxon>Armadillidiidae</taxon>
        <taxon>Armadillidium</taxon>
    </lineage>
</organism>
<dbReference type="InterPro" id="IPR013783">
    <property type="entry name" value="Ig-like_fold"/>
</dbReference>
<accession>A0A5N5TDX0</accession>
<sequence>MKFHYKLWSVVISSTLPVYSIPPEIVDQESTGDVIAEEGSDVQLRCKARGSPKPIVTWKREDNQAISVNKSTSLTEVISEVLTLRKVRRFHMGAYLCIASNGIPPTVRKRIFVSNI</sequence>
<keyword evidence="5" id="KW-0472">Membrane</keyword>
<keyword evidence="4" id="KW-0677">Repeat</keyword>
<dbReference type="GO" id="GO:0005886">
    <property type="term" value="C:plasma membrane"/>
    <property type="evidence" value="ECO:0007669"/>
    <property type="project" value="UniProtKB-SubCell"/>
</dbReference>
<keyword evidence="7" id="KW-0325">Glycoprotein</keyword>
<gene>
    <name evidence="10" type="primary">Lac_1</name>
    <name evidence="10" type="ORF">Anas_11332</name>
</gene>
<comment type="caution">
    <text evidence="10">The sequence shown here is derived from an EMBL/GenBank/DDBJ whole genome shotgun (WGS) entry which is preliminary data.</text>
</comment>
<name>A0A5N5TDX0_9CRUS</name>
<dbReference type="InterPro" id="IPR007110">
    <property type="entry name" value="Ig-like_dom"/>
</dbReference>
<proteinExistence type="predicted"/>
<evidence type="ECO:0000313" key="11">
    <source>
        <dbReference type="Proteomes" id="UP000326759"/>
    </source>
</evidence>
<evidence type="ECO:0000256" key="3">
    <source>
        <dbReference type="ARBA" id="ARBA00022729"/>
    </source>
</evidence>
<dbReference type="EMBL" id="SEYY01002496">
    <property type="protein sequence ID" value="KAB7504741.1"/>
    <property type="molecule type" value="Genomic_DNA"/>
</dbReference>
<keyword evidence="11" id="KW-1185">Reference proteome</keyword>
<protein>
    <submittedName>
        <fullName evidence="10">Lachesin</fullName>
    </submittedName>
</protein>
<dbReference type="Proteomes" id="UP000326759">
    <property type="component" value="Unassembled WGS sequence"/>
</dbReference>
<dbReference type="SMART" id="SM00409">
    <property type="entry name" value="IG"/>
    <property type="match status" value="1"/>
</dbReference>